<evidence type="ECO:0000259" key="4">
    <source>
        <dbReference type="PROSITE" id="PS50837"/>
    </source>
</evidence>
<dbReference type="GO" id="GO:0005524">
    <property type="term" value="F:ATP binding"/>
    <property type="evidence" value="ECO:0007669"/>
    <property type="project" value="UniProtKB-KW"/>
</dbReference>
<keyword evidence="6" id="KW-1185">Reference proteome</keyword>
<dbReference type="SUPFAM" id="SSF52540">
    <property type="entry name" value="P-loop containing nucleoside triphosphate hydrolases"/>
    <property type="match status" value="1"/>
</dbReference>
<feature type="compositionally biased region" description="Pro residues" evidence="3">
    <location>
        <begin position="34"/>
        <end position="54"/>
    </location>
</feature>
<gene>
    <name evidence="5" type="ORF">L798_01900</name>
</gene>
<dbReference type="InterPro" id="IPR032675">
    <property type="entry name" value="LRR_dom_sf"/>
</dbReference>
<feature type="domain" description="NACHT" evidence="4">
    <location>
        <begin position="164"/>
        <end position="321"/>
    </location>
</feature>
<dbReference type="Proteomes" id="UP000027135">
    <property type="component" value="Unassembled WGS sequence"/>
</dbReference>
<dbReference type="Gene3D" id="3.80.10.10">
    <property type="entry name" value="Ribonuclease Inhibitor"/>
    <property type="match status" value="3"/>
</dbReference>
<keyword evidence="1" id="KW-0547">Nucleotide-binding</keyword>
<dbReference type="PANTHER" id="PTHR46844:SF1">
    <property type="entry name" value="SLR5058 PROTEIN"/>
    <property type="match status" value="1"/>
</dbReference>
<dbReference type="STRING" id="136037.A0A067QI39"/>
<evidence type="ECO:0000313" key="6">
    <source>
        <dbReference type="Proteomes" id="UP000027135"/>
    </source>
</evidence>
<reference evidence="5 6" key="1">
    <citation type="journal article" date="2014" name="Nat. Commun.">
        <title>Molecular traces of alternative social organization in a termite genome.</title>
        <authorList>
            <person name="Terrapon N."/>
            <person name="Li C."/>
            <person name="Robertson H.M."/>
            <person name="Ji L."/>
            <person name="Meng X."/>
            <person name="Booth W."/>
            <person name="Chen Z."/>
            <person name="Childers C.P."/>
            <person name="Glastad K.M."/>
            <person name="Gokhale K."/>
            <person name="Gowin J."/>
            <person name="Gronenberg W."/>
            <person name="Hermansen R.A."/>
            <person name="Hu H."/>
            <person name="Hunt B.G."/>
            <person name="Huylmans A.K."/>
            <person name="Khalil S.M."/>
            <person name="Mitchell R.D."/>
            <person name="Munoz-Torres M.C."/>
            <person name="Mustard J.A."/>
            <person name="Pan H."/>
            <person name="Reese J.T."/>
            <person name="Scharf M.E."/>
            <person name="Sun F."/>
            <person name="Vogel H."/>
            <person name="Xiao J."/>
            <person name="Yang W."/>
            <person name="Yang Z."/>
            <person name="Yang Z."/>
            <person name="Zhou J."/>
            <person name="Zhu J."/>
            <person name="Brent C.S."/>
            <person name="Elsik C.G."/>
            <person name="Goodisman M.A."/>
            <person name="Liberles D.A."/>
            <person name="Roe R.M."/>
            <person name="Vargo E.L."/>
            <person name="Vilcinskas A."/>
            <person name="Wang J."/>
            <person name="Bornberg-Bauer E."/>
            <person name="Korb J."/>
            <person name="Zhang G."/>
            <person name="Liebig J."/>
        </authorList>
    </citation>
    <scope>NUCLEOTIDE SEQUENCE [LARGE SCALE GENOMIC DNA]</scope>
    <source>
        <tissue evidence="5">Whole organism</tissue>
    </source>
</reference>
<dbReference type="InParanoid" id="A0A067QI39"/>
<evidence type="ECO:0000256" key="2">
    <source>
        <dbReference type="ARBA" id="ARBA00022840"/>
    </source>
</evidence>
<dbReference type="InterPro" id="IPR027417">
    <property type="entry name" value="P-loop_NTPase"/>
</dbReference>
<evidence type="ECO:0000313" key="5">
    <source>
        <dbReference type="EMBL" id="KDR08161.1"/>
    </source>
</evidence>
<accession>A0A067QI39</accession>
<dbReference type="eggNOG" id="ENOG502QTJW">
    <property type="taxonomic scope" value="Eukaryota"/>
</dbReference>
<feature type="region of interest" description="Disordered" evidence="3">
    <location>
        <begin position="820"/>
        <end position="846"/>
    </location>
</feature>
<evidence type="ECO:0000256" key="3">
    <source>
        <dbReference type="SAM" id="MobiDB-lite"/>
    </source>
</evidence>
<dbReference type="OMA" id="WSREPPW"/>
<dbReference type="PROSITE" id="PS50837">
    <property type="entry name" value="NACHT"/>
    <property type="match status" value="1"/>
</dbReference>
<organism evidence="5 6">
    <name type="scientific">Zootermopsis nevadensis</name>
    <name type="common">Dampwood termite</name>
    <dbReference type="NCBI Taxonomy" id="136037"/>
    <lineage>
        <taxon>Eukaryota</taxon>
        <taxon>Metazoa</taxon>
        <taxon>Ecdysozoa</taxon>
        <taxon>Arthropoda</taxon>
        <taxon>Hexapoda</taxon>
        <taxon>Insecta</taxon>
        <taxon>Pterygota</taxon>
        <taxon>Neoptera</taxon>
        <taxon>Polyneoptera</taxon>
        <taxon>Dictyoptera</taxon>
        <taxon>Blattodea</taxon>
        <taxon>Blattoidea</taxon>
        <taxon>Termitoidae</taxon>
        <taxon>Termopsidae</taxon>
        <taxon>Zootermopsis</taxon>
    </lineage>
</organism>
<protein>
    <recommendedName>
        <fullName evidence="4">NACHT domain-containing protein</fullName>
    </recommendedName>
</protein>
<feature type="compositionally biased region" description="Gly residues" evidence="3">
    <location>
        <begin position="832"/>
        <end position="844"/>
    </location>
</feature>
<evidence type="ECO:0000256" key="1">
    <source>
        <dbReference type="ARBA" id="ARBA00022741"/>
    </source>
</evidence>
<sequence length="1347" mass="145756">MLMVFLRVSNQFISIIVVLQEADRINHSSNCPAATPPSSPLDSPPPPAPAPAAPIPAHYISSLRASSRRGGVSPEKERDPLSRLLRFLRAFYRELAGRDPANPPPWAPPLPPGTLCPAHFQPSLQLAPIGSGGRPENEPRDSIRLEQILSAIRTNEGSMHDAPRRVVVEGGPGSGKTTLALRLLHSWATQDDWLGPSIELALFVPLRELRGNSLAHYLSKELLPKTALSGCASPWGGGGGGSYGGSGNGFAQVWKCLGLLEDRLLFVLDGYDEAVALGGQEGKGQGGTGAGNGREALGDAVELLEGRMFPECRILITCSPGWSSELFPLVQRRVLLHGLDWAHVERLVTAYFNGNKKPESASHFLEVVFASQQVLRPLACWPLGWLLLCVLFEEEGGRLPTDTLDVHQALFKCLIRRSLVRKGEILMPSEISSDLPGHCKKLLAEFGRLALTSIKEERFLYTDSEIRAHCRGGGLEVTELGFLSRGLNFGRSHNQKKRADYYTPVIRTFAEFLAAYYISSIVHYSNILRRELEDLPGMTGGGIGSVLDNNTVLILRFLMGLLGRKGHLVFNQLCPLDFPTRTLFMLLQASGPSEANVAAVCRLLGASSSSWVGMGNGASGASSKVPVPLVHTAPLELEGWSHVLQSEACTLEALELVFQFDKGADYEEHLDSFFTSLSSNDSVRLVRISSLLGHEFTAAEVDRLAGYVKTTLCKSRLHTFELVITCLEDSAHDRFQSLVDALCEGLEQNASPILNKLVLDLNLGTCQVVQLCVALEHTDQVTVLHLPHLGCGRDGLRAIAQLIRARPLVALNLSGSWGMRREDPPSSSGVSVGSGSGSSGGVGSGVSTLQHVAKQPSLTSNISPKTTTSSSYYFSSLPRGMMGGYNSLGRPATLPRQPLQQLLLDGYSNSSSGDSKRNSDSVLFQRLFHPLPACDPAVHAGSGFHDVFDAARDTACKLRSLNVSKCLLGAEDALCLGETVRRSLCLDALRLEGGTRLGEVLPVILGLADNTSIQLLDLGSQRLILEDGPTQLVCQSLAKNSSLRLLSLEGWTFRIEEEGSLSVFLGFLQSTSIRDLVLANCRLHLAIHGGRLSRLGRLDDSVAEMLGSLPDFVCTAVVFLRLGGFQVTVNDRMALRGPHLLPFLRGFTHLSDLDLSLDKNSVSSTTSSPLFVDDKALTTFFQTLSASFRTLQSLKMSHWRICLDDSDRTLRAVGRALKTCSLSYLKVNGLGVSDSAHKGSLEHLFLQTVVANLSYLSWLSMVGVSLTPGQSTAVGKCIRDRFPGTALEVSAKDVGADAVKALVAAVEDGGKIEVMYVGGPSCNLRIQRILKNQKLKGKFRRFTSLKE</sequence>
<feature type="region of interest" description="Disordered" evidence="3">
    <location>
        <begin position="29"/>
        <end position="55"/>
    </location>
</feature>
<dbReference type="SUPFAM" id="SSF52047">
    <property type="entry name" value="RNI-like"/>
    <property type="match status" value="1"/>
</dbReference>
<dbReference type="Gene3D" id="3.40.50.300">
    <property type="entry name" value="P-loop containing nucleotide triphosphate hydrolases"/>
    <property type="match status" value="1"/>
</dbReference>
<dbReference type="InterPro" id="IPR007111">
    <property type="entry name" value="NACHT_NTPase"/>
</dbReference>
<dbReference type="PANTHER" id="PTHR46844">
    <property type="entry name" value="SLR5058 PROTEIN"/>
    <property type="match status" value="1"/>
</dbReference>
<name>A0A067QI39_ZOONE</name>
<keyword evidence="2" id="KW-0067">ATP-binding</keyword>
<proteinExistence type="predicted"/>
<dbReference type="EMBL" id="KK853360">
    <property type="protein sequence ID" value="KDR08161.1"/>
    <property type="molecule type" value="Genomic_DNA"/>
</dbReference>
<dbReference type="Pfam" id="PF05729">
    <property type="entry name" value="NACHT"/>
    <property type="match status" value="1"/>
</dbReference>